<keyword evidence="2" id="KW-0812">Transmembrane</keyword>
<protein>
    <recommendedName>
        <fullName evidence="3">DUF5667 domain-containing protein</fullName>
    </recommendedName>
</protein>
<dbReference type="Pfam" id="PF18915">
    <property type="entry name" value="DUF5667"/>
    <property type="match status" value="1"/>
</dbReference>
<feature type="compositionally biased region" description="Basic and acidic residues" evidence="1">
    <location>
        <begin position="164"/>
        <end position="198"/>
    </location>
</feature>
<sequence>MQNDDLEKELKIRGLSQTEAEELGQVAKSIGQIGRFARSEEVKEQFLVKLLGTKKQELFAWPRLFAPAVAFVLILVVLGAGSVVFAQKSLPGDFLYPVKRLSENVAVSLNPELEQEIVVRRSQEVKDLVEQKEDPGLVKDTLDDFSEDSQKAKSEGHANGNIEEGVRNLEEAKERSSDDEKKQIEETLKKLEEQKDNNEGSVKGSKSEEKKRGRNGSSNNSAKDNENNSRDED</sequence>
<evidence type="ECO:0000259" key="3">
    <source>
        <dbReference type="Pfam" id="PF18915"/>
    </source>
</evidence>
<dbReference type="InterPro" id="IPR043725">
    <property type="entry name" value="DUF5667"/>
</dbReference>
<feature type="region of interest" description="Disordered" evidence="1">
    <location>
        <begin position="130"/>
        <end position="233"/>
    </location>
</feature>
<dbReference type="STRING" id="1797716.A3D07_01170"/>
<reference evidence="4 5" key="1">
    <citation type="journal article" date="2016" name="Nat. Commun.">
        <title>Thousands of microbial genomes shed light on interconnected biogeochemical processes in an aquifer system.</title>
        <authorList>
            <person name="Anantharaman K."/>
            <person name="Brown C.T."/>
            <person name="Hug L.A."/>
            <person name="Sharon I."/>
            <person name="Castelle C.J."/>
            <person name="Probst A.J."/>
            <person name="Thomas B.C."/>
            <person name="Singh A."/>
            <person name="Wilkins M.J."/>
            <person name="Karaoz U."/>
            <person name="Brodie E.L."/>
            <person name="Williams K.H."/>
            <person name="Hubbard S.S."/>
            <person name="Banfield J.F."/>
        </authorList>
    </citation>
    <scope>NUCLEOTIDE SEQUENCE [LARGE SCALE GENOMIC DNA]</scope>
</reference>
<dbReference type="EMBL" id="MFBF01000059">
    <property type="protein sequence ID" value="OGD89906.1"/>
    <property type="molecule type" value="Genomic_DNA"/>
</dbReference>
<feature type="compositionally biased region" description="Basic and acidic residues" evidence="1">
    <location>
        <begin position="223"/>
        <end position="233"/>
    </location>
</feature>
<gene>
    <name evidence="4" type="ORF">A3D07_01170</name>
</gene>
<name>A0A1F5GDK2_9BACT</name>
<feature type="domain" description="DUF5667" evidence="3">
    <location>
        <begin position="89"/>
        <end position="192"/>
    </location>
</feature>
<keyword evidence="2" id="KW-0472">Membrane</keyword>
<feature type="transmembrane region" description="Helical" evidence="2">
    <location>
        <begin position="64"/>
        <end position="86"/>
    </location>
</feature>
<evidence type="ECO:0000256" key="2">
    <source>
        <dbReference type="SAM" id="Phobius"/>
    </source>
</evidence>
<evidence type="ECO:0000256" key="1">
    <source>
        <dbReference type="SAM" id="MobiDB-lite"/>
    </source>
</evidence>
<feature type="compositionally biased region" description="Basic and acidic residues" evidence="1">
    <location>
        <begin position="130"/>
        <end position="156"/>
    </location>
</feature>
<evidence type="ECO:0000313" key="4">
    <source>
        <dbReference type="EMBL" id="OGD89906.1"/>
    </source>
</evidence>
<organism evidence="4 5">
    <name type="scientific">Candidatus Curtissbacteria bacterium RIFCSPHIGHO2_02_FULL_42_15</name>
    <dbReference type="NCBI Taxonomy" id="1797716"/>
    <lineage>
        <taxon>Bacteria</taxon>
        <taxon>Candidatus Curtissiibacteriota</taxon>
    </lineage>
</organism>
<comment type="caution">
    <text evidence="4">The sequence shown here is derived from an EMBL/GenBank/DDBJ whole genome shotgun (WGS) entry which is preliminary data.</text>
</comment>
<dbReference type="Proteomes" id="UP000177124">
    <property type="component" value="Unassembled WGS sequence"/>
</dbReference>
<proteinExistence type="predicted"/>
<evidence type="ECO:0000313" key="5">
    <source>
        <dbReference type="Proteomes" id="UP000177124"/>
    </source>
</evidence>
<accession>A0A1F5GDK2</accession>
<keyword evidence="2" id="KW-1133">Transmembrane helix</keyword>
<dbReference type="AlphaFoldDB" id="A0A1F5GDK2"/>